<dbReference type="Proteomes" id="UP000194003">
    <property type="component" value="Unassembled WGS sequence"/>
</dbReference>
<dbReference type="AlphaFoldDB" id="A0A1Y2K475"/>
<protein>
    <submittedName>
        <fullName evidence="1">Uncharacterized protein</fullName>
    </submittedName>
</protein>
<dbReference type="STRING" id="1434232.MAIT1_03715"/>
<dbReference type="RefSeq" id="WP_085442143.1">
    <property type="nucleotide sequence ID" value="NZ_LVJN01000019.1"/>
</dbReference>
<proteinExistence type="predicted"/>
<dbReference type="EMBL" id="LVJN01000019">
    <property type="protein sequence ID" value="OSM04029.1"/>
    <property type="molecule type" value="Genomic_DNA"/>
</dbReference>
<name>A0A1Y2K475_9PROT</name>
<keyword evidence="2" id="KW-1185">Reference proteome</keyword>
<reference evidence="1 2" key="1">
    <citation type="journal article" date="2016" name="BMC Genomics">
        <title>Combined genomic and structural analyses of a cultured magnetotactic bacterium reveals its niche adaptation to a dynamic environment.</title>
        <authorList>
            <person name="Araujo A.C."/>
            <person name="Morillo V."/>
            <person name="Cypriano J."/>
            <person name="Teixeira L.C."/>
            <person name="Leao P."/>
            <person name="Lyra S."/>
            <person name="Almeida L.G."/>
            <person name="Bazylinski D.A."/>
            <person name="Vasconcellos A.T."/>
            <person name="Abreu F."/>
            <person name="Lins U."/>
        </authorList>
    </citation>
    <scope>NUCLEOTIDE SEQUENCE [LARGE SCALE GENOMIC DNA]</scope>
    <source>
        <strain evidence="1 2">IT-1</strain>
    </source>
</reference>
<comment type="caution">
    <text evidence="1">The sequence shown here is derived from an EMBL/GenBank/DDBJ whole genome shotgun (WGS) entry which is preliminary data.</text>
</comment>
<accession>A0A1Y2K475</accession>
<organism evidence="1 2">
    <name type="scientific">Magnetofaba australis IT-1</name>
    <dbReference type="NCBI Taxonomy" id="1434232"/>
    <lineage>
        <taxon>Bacteria</taxon>
        <taxon>Pseudomonadati</taxon>
        <taxon>Pseudomonadota</taxon>
        <taxon>Magnetococcia</taxon>
        <taxon>Magnetococcales</taxon>
        <taxon>Magnetococcaceae</taxon>
        <taxon>Magnetofaba</taxon>
    </lineage>
</organism>
<sequence length="102" mass="11298">MTASEVSKQDYLNLLEKHGKELIVVDPVAKAAEIQALFLEVVKLVATPSPFNKQTFSKLLIHAAGQFLASDPQAVELFSQPIQRRVFLDEVYEELGVMASPN</sequence>
<gene>
    <name evidence="1" type="ORF">MAIT1_03715</name>
</gene>
<evidence type="ECO:0000313" key="1">
    <source>
        <dbReference type="EMBL" id="OSM04029.1"/>
    </source>
</evidence>
<evidence type="ECO:0000313" key="2">
    <source>
        <dbReference type="Proteomes" id="UP000194003"/>
    </source>
</evidence>